<keyword evidence="4 10" id="KW-0547">Nucleotide-binding</keyword>
<dbReference type="Proteomes" id="UP000198736">
    <property type="component" value="Unassembled WGS sequence"/>
</dbReference>
<feature type="domain" description="Helicase ATP-binding" evidence="12">
    <location>
        <begin position="330"/>
        <end position="541"/>
    </location>
</feature>
<dbReference type="Gene3D" id="3.40.50.300">
    <property type="entry name" value="P-loop containing nucleotide triphosphate hydrolases"/>
    <property type="match status" value="2"/>
</dbReference>
<dbReference type="CDD" id="cd22332">
    <property type="entry name" value="HsdR_N"/>
    <property type="match status" value="1"/>
</dbReference>
<protein>
    <recommendedName>
        <fullName evidence="10">Type I restriction enzyme endonuclease subunit</fullName>
        <shortName evidence="10">R protein</shortName>
        <ecNumber evidence="10">3.1.21.3</ecNumber>
    </recommendedName>
</protein>
<dbReference type="InterPro" id="IPR014001">
    <property type="entry name" value="Helicase_ATP-bd"/>
</dbReference>
<dbReference type="SUPFAM" id="SSF52540">
    <property type="entry name" value="P-loop containing nucleoside triphosphate hydrolases"/>
    <property type="match status" value="1"/>
</dbReference>
<dbReference type="InterPro" id="IPR051268">
    <property type="entry name" value="Type-I_R_enzyme_R_subunit"/>
</dbReference>
<gene>
    <name evidence="13" type="ORF">COMA2_10205</name>
</gene>
<dbReference type="EMBL" id="CZPZ01000001">
    <property type="protein sequence ID" value="CUS31622.1"/>
    <property type="molecule type" value="Genomic_DNA"/>
</dbReference>
<evidence type="ECO:0000256" key="8">
    <source>
        <dbReference type="ARBA" id="ARBA00022840"/>
    </source>
</evidence>
<reference evidence="14" key="1">
    <citation type="submission" date="2015-10" db="EMBL/GenBank/DDBJ databases">
        <authorList>
            <person name="Luecker S."/>
            <person name="Luecker S."/>
        </authorList>
    </citation>
    <scope>NUCLEOTIDE SEQUENCE [LARGE SCALE GENOMIC DNA]</scope>
</reference>
<dbReference type="GO" id="GO:0009035">
    <property type="term" value="F:type I site-specific deoxyribonuclease activity"/>
    <property type="evidence" value="ECO:0007669"/>
    <property type="project" value="UniProtKB-EC"/>
</dbReference>
<evidence type="ECO:0000256" key="7">
    <source>
        <dbReference type="ARBA" id="ARBA00022801"/>
    </source>
</evidence>
<keyword evidence="14" id="KW-1185">Reference proteome</keyword>
<organism evidence="13 14">
    <name type="scientific">Candidatus Nitrospira nitrificans</name>
    <dbReference type="NCBI Taxonomy" id="1742973"/>
    <lineage>
        <taxon>Bacteria</taxon>
        <taxon>Pseudomonadati</taxon>
        <taxon>Nitrospirota</taxon>
        <taxon>Nitrospiria</taxon>
        <taxon>Nitrospirales</taxon>
        <taxon>Nitrospiraceae</taxon>
        <taxon>Nitrospira</taxon>
    </lineage>
</organism>
<dbReference type="OrthoDB" id="9758243at2"/>
<evidence type="ECO:0000313" key="14">
    <source>
        <dbReference type="Proteomes" id="UP000198736"/>
    </source>
</evidence>
<evidence type="ECO:0000256" key="1">
    <source>
        <dbReference type="ARBA" id="ARBA00000851"/>
    </source>
</evidence>
<feature type="coiled-coil region" evidence="11">
    <location>
        <begin position="959"/>
        <end position="987"/>
    </location>
</feature>
<dbReference type="InterPro" id="IPR004473">
    <property type="entry name" value="Restrct_endonuc_typeI_HsdR"/>
</dbReference>
<dbReference type="InterPro" id="IPR027417">
    <property type="entry name" value="P-loop_NTPase"/>
</dbReference>
<evidence type="ECO:0000256" key="11">
    <source>
        <dbReference type="SAM" id="Coils"/>
    </source>
</evidence>
<dbReference type="AlphaFoldDB" id="A0A0S4L6Z4"/>
<dbReference type="GO" id="GO:0005524">
    <property type="term" value="F:ATP binding"/>
    <property type="evidence" value="ECO:0007669"/>
    <property type="project" value="UniProtKB-KW"/>
</dbReference>
<dbReference type="STRING" id="1742973.COMA2_10205"/>
<keyword evidence="11" id="KW-0175">Coiled coil</keyword>
<dbReference type="Pfam" id="PF22679">
    <property type="entry name" value="T1R_D3-like"/>
    <property type="match status" value="1"/>
</dbReference>
<sequence>MAYTDINSEDRLVQKTFADHLENRLGWDSVYAWNEESFGPDGTLGRSDTREVVLVRDLRAALVQLNPQLPAAAISDAVQKLTRHDFTRSLLQHNQEFYKFIRDGVPVNYKDTQGQLLETRARVIDFQNRVGADGKPNNRFVAVRELKLTGLRTPGYNRRADLVCFVNGLPLVFIELKAVYKNIRTGFDGNLRDYLDENVIAHAFHHNAFLVVSNGHRARYGSITTGWEHFAEWKRLDEDDRKGSVEAARLINGMLAHDRLLDLVENYILFDSSRAGATRKIIAKNHQVLGVNNAVASVRRQEELRKQFPPESRLTYRVVEIPELLAAESPGDGPGLYTQEVVEAVEQERSVRLLDIVESAHPDLGKLGVFWHTQGGGKSYSMAFFTEKVRRKISAKFTFLLMTDRNDLDSQIYRTFVGCGVGDDKTPRAATGEELKNLLQQNHRYIFSLIHKFNQDVNPHEPYSDRDDIIVISDEAHRTQAGKLARNMRLALPNAAFIGFTGTPLFKHDQLTKRIFGTYVSKYDFKRSEEDGATVKLVYENRGEKLGIARLDLNDRIADAIARAELDPDKEALLEKLLGKDYEVITSGDRLNKLAVDFVEHCATRWESGKSMLVCIDKITCGRMLKRIKRLWKLKLARVRFLILRKKAERVVLVGEGQREAAAKELAWLQGQVKWMEQTLIQMIVSEGQNEVADFKKWGISIIPHRALIKQGFETADGKRVDVESAFKNPEHPFRVAIVCAMWLTGFDVECLSTLYVDKPMKAHTLMQAIARANRVYPGKDFGLIVDYNGMLKSLRAALAQYALGHEDGDQDEIVAPIEERVKALLSAIEETEKHLRGLGFEPDRLNGAKGFTRIGAIADGADAVIGSRDEGRWRFEILARQVFIRFKALIMEPAAFAYAVRHDNIEAIYKKLEERRDTADVTELLKELHRIINEAIRAVEPGHDQVASKRFDMSTIDLEKLRDEFAKKVKRKASALEDIRQLVEKKLAQMLARNPQRMDYYKKYSEIIADYNRDKDRVTIEDTFARLVDFMSGLDAEDHRAAEEGLSEDEYAVFCLLQKENISKADREKVKLASQGLLDSLRKLIAQRERWTERAQTQAEIEVLILDSLFAALPSPPFTDAEKQDVAKQVYHHVWQQSAIGMFQPRVGFS</sequence>
<dbReference type="Pfam" id="PF11867">
    <property type="entry name" value="T1RH-like_C"/>
    <property type="match status" value="1"/>
</dbReference>
<dbReference type="CDD" id="cd18800">
    <property type="entry name" value="SF2_C_EcoR124I-like"/>
    <property type="match status" value="1"/>
</dbReference>
<dbReference type="InterPro" id="IPR040980">
    <property type="entry name" value="SWI2_SNF2"/>
</dbReference>
<keyword evidence="3" id="KW-0540">Nuclease</keyword>
<comment type="catalytic activity">
    <reaction evidence="1 10">
        <text>Endonucleolytic cleavage of DNA to give random double-stranded fragments with terminal 5'-phosphates, ATP is simultaneously hydrolyzed.</text>
        <dbReference type="EC" id="3.1.21.3"/>
    </reaction>
</comment>
<dbReference type="GO" id="GO:0003677">
    <property type="term" value="F:DNA binding"/>
    <property type="evidence" value="ECO:0007669"/>
    <property type="project" value="UniProtKB-KW"/>
</dbReference>
<evidence type="ECO:0000256" key="9">
    <source>
        <dbReference type="ARBA" id="ARBA00023125"/>
    </source>
</evidence>
<evidence type="ECO:0000259" key="12">
    <source>
        <dbReference type="SMART" id="SM00487"/>
    </source>
</evidence>
<keyword evidence="9 10" id="KW-0238">DNA-binding</keyword>
<keyword evidence="7 10" id="KW-0378">Hydrolase</keyword>
<dbReference type="InterPro" id="IPR055180">
    <property type="entry name" value="HsdR_RecA-like_helicase_dom_2"/>
</dbReference>
<evidence type="ECO:0000313" key="13">
    <source>
        <dbReference type="EMBL" id="CUS31622.1"/>
    </source>
</evidence>
<accession>A0A0S4L6Z4</accession>
<dbReference type="Gene3D" id="3.90.1570.50">
    <property type="match status" value="1"/>
</dbReference>
<dbReference type="GO" id="GO:0009307">
    <property type="term" value="P:DNA restriction-modification system"/>
    <property type="evidence" value="ECO:0007669"/>
    <property type="project" value="UniProtKB-KW"/>
</dbReference>
<dbReference type="Pfam" id="PF04313">
    <property type="entry name" value="HSDR_N"/>
    <property type="match status" value="1"/>
</dbReference>
<name>A0A0S4L6Z4_9BACT</name>
<dbReference type="InterPro" id="IPR021810">
    <property type="entry name" value="T1RH-like_C"/>
</dbReference>
<evidence type="ECO:0000256" key="6">
    <source>
        <dbReference type="ARBA" id="ARBA00022759"/>
    </source>
</evidence>
<evidence type="ECO:0000256" key="2">
    <source>
        <dbReference type="ARBA" id="ARBA00008598"/>
    </source>
</evidence>
<keyword evidence="6" id="KW-0255">Endonuclease</keyword>
<dbReference type="PANTHER" id="PTHR30195">
    <property type="entry name" value="TYPE I SITE-SPECIFIC DEOXYRIBONUCLEASE PROTEIN SUBUNIT M AND R"/>
    <property type="match status" value="1"/>
</dbReference>
<keyword evidence="5 10" id="KW-0680">Restriction system</keyword>
<dbReference type="EC" id="3.1.21.3" evidence="10"/>
<dbReference type="NCBIfam" id="TIGR00348">
    <property type="entry name" value="hsdR"/>
    <property type="match status" value="1"/>
</dbReference>
<dbReference type="SMART" id="SM00487">
    <property type="entry name" value="DEXDc"/>
    <property type="match status" value="1"/>
</dbReference>
<dbReference type="InterPro" id="IPR007409">
    <property type="entry name" value="Restrct_endonuc_type1_HsdR_N"/>
</dbReference>
<dbReference type="PANTHER" id="PTHR30195:SF15">
    <property type="entry name" value="TYPE I RESTRICTION ENZYME HINDI ENDONUCLEASE SUBUNIT"/>
    <property type="match status" value="1"/>
</dbReference>
<comment type="similarity">
    <text evidence="2 10">Belongs to the HsdR family.</text>
</comment>
<comment type="function">
    <text evidence="10">Subunit R is required for both nuclease and ATPase activities, but not for modification.</text>
</comment>
<keyword evidence="8 10" id="KW-0067">ATP-binding</keyword>
<evidence type="ECO:0000256" key="3">
    <source>
        <dbReference type="ARBA" id="ARBA00022722"/>
    </source>
</evidence>
<proteinExistence type="inferred from homology"/>
<dbReference type="RefSeq" id="WP_090893833.1">
    <property type="nucleotide sequence ID" value="NZ_CZPZ01000001.1"/>
</dbReference>
<evidence type="ECO:0000256" key="4">
    <source>
        <dbReference type="ARBA" id="ARBA00022741"/>
    </source>
</evidence>
<evidence type="ECO:0000256" key="10">
    <source>
        <dbReference type="RuleBase" id="RU364115"/>
    </source>
</evidence>
<comment type="subunit">
    <text evidence="10">The type I restriction/modification system is composed of three polypeptides R, M and S.</text>
</comment>
<dbReference type="Pfam" id="PF18766">
    <property type="entry name" value="SWI2_SNF2"/>
    <property type="match status" value="1"/>
</dbReference>
<evidence type="ECO:0000256" key="5">
    <source>
        <dbReference type="ARBA" id="ARBA00022747"/>
    </source>
</evidence>